<dbReference type="InterPro" id="IPR027417">
    <property type="entry name" value="P-loop_NTPase"/>
</dbReference>
<keyword evidence="9" id="KW-1185">Reference proteome</keyword>
<evidence type="ECO:0000313" key="9">
    <source>
        <dbReference type="Proteomes" id="UP000250235"/>
    </source>
</evidence>
<evidence type="ECO:0000313" key="8">
    <source>
        <dbReference type="EMBL" id="KZV35401.1"/>
    </source>
</evidence>
<keyword evidence="2" id="KW-0433">Leucine-rich repeat</keyword>
<keyword evidence="6" id="KW-0472">Membrane</keyword>
<dbReference type="CDD" id="cd00882">
    <property type="entry name" value="Ras_like_GTPase"/>
    <property type="match status" value="1"/>
</dbReference>
<dbReference type="Proteomes" id="UP000250235">
    <property type="component" value="Unassembled WGS sequence"/>
</dbReference>
<dbReference type="GO" id="GO:0098542">
    <property type="term" value="P:defense response to other organism"/>
    <property type="evidence" value="ECO:0007669"/>
    <property type="project" value="TreeGrafter"/>
</dbReference>
<feature type="domain" description="NB-ARC" evidence="7">
    <location>
        <begin position="87"/>
        <end position="239"/>
    </location>
</feature>
<keyword evidence="6" id="KW-0812">Transmembrane</keyword>
<dbReference type="AlphaFoldDB" id="A0A2Z7BLD8"/>
<dbReference type="PANTHER" id="PTHR23155:SF1150">
    <property type="entry name" value="NB-ARC DOMAIN-CONTAINING PROTEIN"/>
    <property type="match status" value="1"/>
</dbReference>
<evidence type="ECO:0000259" key="7">
    <source>
        <dbReference type="Pfam" id="PF00931"/>
    </source>
</evidence>
<keyword evidence="6" id="KW-1133">Transmembrane helix</keyword>
<evidence type="ECO:0000256" key="4">
    <source>
        <dbReference type="ARBA" id="ARBA00022821"/>
    </source>
</evidence>
<protein>
    <submittedName>
        <fullName evidence="8">Disease resistance protein-like</fullName>
    </submittedName>
</protein>
<dbReference type="InterPro" id="IPR002182">
    <property type="entry name" value="NB-ARC"/>
</dbReference>
<dbReference type="SUPFAM" id="SSF52540">
    <property type="entry name" value="P-loop containing nucleoside triphosphate hydrolases"/>
    <property type="match status" value="1"/>
</dbReference>
<dbReference type="OrthoDB" id="736010at2759"/>
<keyword evidence="3" id="KW-0547">Nucleotide-binding</keyword>
<name>A0A2Z7BLD8_9LAMI</name>
<evidence type="ECO:0000256" key="2">
    <source>
        <dbReference type="ARBA" id="ARBA00022614"/>
    </source>
</evidence>
<dbReference type="PRINTS" id="PR00364">
    <property type="entry name" value="DISEASERSIST"/>
</dbReference>
<reference evidence="8 9" key="1">
    <citation type="journal article" date="2015" name="Proc. Natl. Acad. Sci. U.S.A.">
        <title>The resurrection genome of Boea hygrometrica: A blueprint for survival of dehydration.</title>
        <authorList>
            <person name="Xiao L."/>
            <person name="Yang G."/>
            <person name="Zhang L."/>
            <person name="Yang X."/>
            <person name="Zhao S."/>
            <person name="Ji Z."/>
            <person name="Zhou Q."/>
            <person name="Hu M."/>
            <person name="Wang Y."/>
            <person name="Chen M."/>
            <person name="Xu Y."/>
            <person name="Jin H."/>
            <person name="Xiao X."/>
            <person name="Hu G."/>
            <person name="Bao F."/>
            <person name="Hu Y."/>
            <person name="Wan P."/>
            <person name="Li L."/>
            <person name="Deng X."/>
            <person name="Kuang T."/>
            <person name="Xiang C."/>
            <person name="Zhu J.K."/>
            <person name="Oliver M.J."/>
            <person name="He Y."/>
        </authorList>
    </citation>
    <scope>NUCLEOTIDE SEQUENCE [LARGE SCALE GENOMIC DNA]</scope>
    <source>
        <strain evidence="9">cv. XS01</strain>
    </source>
</reference>
<keyword evidence="4" id="KW-0611">Plant defense</keyword>
<dbReference type="Gene3D" id="1.10.8.430">
    <property type="entry name" value="Helical domain of apoptotic protease-activating factors"/>
    <property type="match status" value="1"/>
</dbReference>
<evidence type="ECO:0000256" key="3">
    <source>
        <dbReference type="ARBA" id="ARBA00022741"/>
    </source>
</evidence>
<dbReference type="InterPro" id="IPR044974">
    <property type="entry name" value="Disease_R_plants"/>
</dbReference>
<organism evidence="8 9">
    <name type="scientific">Dorcoceras hygrometricum</name>
    <dbReference type="NCBI Taxonomy" id="472368"/>
    <lineage>
        <taxon>Eukaryota</taxon>
        <taxon>Viridiplantae</taxon>
        <taxon>Streptophyta</taxon>
        <taxon>Embryophyta</taxon>
        <taxon>Tracheophyta</taxon>
        <taxon>Spermatophyta</taxon>
        <taxon>Magnoliopsida</taxon>
        <taxon>eudicotyledons</taxon>
        <taxon>Gunneridae</taxon>
        <taxon>Pentapetalae</taxon>
        <taxon>asterids</taxon>
        <taxon>lamiids</taxon>
        <taxon>Lamiales</taxon>
        <taxon>Gesneriaceae</taxon>
        <taxon>Didymocarpoideae</taxon>
        <taxon>Trichosporeae</taxon>
        <taxon>Loxocarpinae</taxon>
        <taxon>Dorcoceras</taxon>
    </lineage>
</organism>
<dbReference type="InterPro" id="IPR042197">
    <property type="entry name" value="Apaf_helical"/>
</dbReference>
<gene>
    <name evidence="8" type="ORF">F511_27904</name>
</gene>
<dbReference type="Gene3D" id="3.40.50.300">
    <property type="entry name" value="P-loop containing nucleotide triphosphate hydrolases"/>
    <property type="match status" value="1"/>
</dbReference>
<dbReference type="EMBL" id="KV004599">
    <property type="protein sequence ID" value="KZV35401.1"/>
    <property type="molecule type" value="Genomic_DNA"/>
</dbReference>
<keyword evidence="5" id="KW-0067">ATP-binding</keyword>
<evidence type="ECO:0000256" key="1">
    <source>
        <dbReference type="ARBA" id="ARBA00008894"/>
    </source>
</evidence>
<dbReference type="PANTHER" id="PTHR23155">
    <property type="entry name" value="DISEASE RESISTANCE PROTEIN RP"/>
    <property type="match status" value="1"/>
</dbReference>
<comment type="similarity">
    <text evidence="1">Belongs to the disease resistance NB-LRR family.</text>
</comment>
<proteinExistence type="inferred from homology"/>
<evidence type="ECO:0000256" key="5">
    <source>
        <dbReference type="ARBA" id="ARBA00022840"/>
    </source>
</evidence>
<feature type="transmembrane region" description="Helical" evidence="6">
    <location>
        <begin position="29"/>
        <end position="52"/>
    </location>
</feature>
<dbReference type="FunFam" id="3.40.50.300:FF:001091">
    <property type="entry name" value="Probable disease resistance protein At1g61300"/>
    <property type="match status" value="1"/>
</dbReference>
<sequence>MASNSTVKCPPPMKATSNGVFQGDDPLHFALPLVIVQICLVVVLTRVLAYFLMPLRQPRVIAEIIEIIPHVPEKLIPVEHVPGATITAIGVYGMGGVGKTTLVSNINSKLKQEPSANSFSIVIWVTVSKHTNNRKIQTRLFGRLGLEIRNEESDESVTSRLHERLKNEECFLLILDDVWADIDLQKLGIPNAEDCPRSKIIITSRSAEVCRQMSTENAIVMVGALDNEEAWELFQNHSGEVATRPEIRAVAEDVAKECAGLSLALVTVGAGMKGKSDVRLWKNARTTLRMSAPDIKGISIEEKVFKPLKSSYDSLPDDITRSCFLFCWLYPEDFEICVEELVRYWCCEGLFH</sequence>
<evidence type="ECO:0000256" key="6">
    <source>
        <dbReference type="SAM" id="Phobius"/>
    </source>
</evidence>
<dbReference type="Pfam" id="PF00931">
    <property type="entry name" value="NB-ARC"/>
    <property type="match status" value="1"/>
</dbReference>
<dbReference type="GO" id="GO:0005524">
    <property type="term" value="F:ATP binding"/>
    <property type="evidence" value="ECO:0007669"/>
    <property type="project" value="UniProtKB-KW"/>
</dbReference>
<accession>A0A2Z7BLD8</accession>
<dbReference type="GO" id="GO:0043531">
    <property type="term" value="F:ADP binding"/>
    <property type="evidence" value="ECO:0007669"/>
    <property type="project" value="InterPro"/>
</dbReference>